<dbReference type="Pfam" id="PF13632">
    <property type="entry name" value="Glyco_trans_2_3"/>
    <property type="match status" value="1"/>
</dbReference>
<keyword evidence="6 7" id="KW-0472">Membrane</keyword>
<feature type="domain" description="Glycosyltransferase 2-like" evidence="8">
    <location>
        <begin position="202"/>
        <end position="398"/>
    </location>
</feature>
<evidence type="ECO:0000256" key="5">
    <source>
        <dbReference type="ARBA" id="ARBA00022989"/>
    </source>
</evidence>
<dbReference type="CDD" id="cd06421">
    <property type="entry name" value="CESA_CelA_like"/>
    <property type="match status" value="1"/>
</dbReference>
<organism evidence="9 10">
    <name type="scientific">Thioclava marina</name>
    <dbReference type="NCBI Taxonomy" id="1915077"/>
    <lineage>
        <taxon>Bacteria</taxon>
        <taxon>Pseudomonadati</taxon>
        <taxon>Pseudomonadota</taxon>
        <taxon>Alphaproteobacteria</taxon>
        <taxon>Rhodobacterales</taxon>
        <taxon>Paracoccaceae</taxon>
        <taxon>Thioclava</taxon>
    </lineage>
</organism>
<accession>A0ABX3MK10</accession>
<dbReference type="InterPro" id="IPR050321">
    <property type="entry name" value="Glycosyltr_2/OpgH_subfam"/>
</dbReference>
<keyword evidence="4 7" id="KW-0812">Transmembrane</keyword>
<feature type="transmembrane region" description="Helical" evidence="7">
    <location>
        <begin position="516"/>
        <end position="538"/>
    </location>
</feature>
<comment type="caution">
    <text evidence="9">The sequence shown here is derived from an EMBL/GenBank/DDBJ whole genome shotgun (WGS) entry which is preliminary data.</text>
</comment>
<evidence type="ECO:0000313" key="9">
    <source>
        <dbReference type="EMBL" id="OOY11907.1"/>
    </source>
</evidence>
<feature type="transmembrane region" description="Helical" evidence="7">
    <location>
        <begin position="75"/>
        <end position="95"/>
    </location>
</feature>
<evidence type="ECO:0000256" key="3">
    <source>
        <dbReference type="ARBA" id="ARBA00022679"/>
    </source>
</evidence>
<dbReference type="PANTHER" id="PTHR43867">
    <property type="entry name" value="CELLULOSE SYNTHASE CATALYTIC SUBUNIT A [UDP-FORMING]"/>
    <property type="match status" value="1"/>
</dbReference>
<feature type="transmembrane region" description="Helical" evidence="7">
    <location>
        <begin position="37"/>
        <end position="55"/>
    </location>
</feature>
<dbReference type="RefSeq" id="WP_078574559.1">
    <property type="nucleotide sequence ID" value="NZ_JACIZB010000026.1"/>
</dbReference>
<keyword evidence="2" id="KW-0328">Glycosyltransferase</keyword>
<evidence type="ECO:0000256" key="6">
    <source>
        <dbReference type="ARBA" id="ARBA00023136"/>
    </source>
</evidence>
<protein>
    <submittedName>
        <fullName evidence="9">Curdlan synthase</fullName>
    </submittedName>
</protein>
<dbReference type="SUPFAM" id="SSF53448">
    <property type="entry name" value="Nucleotide-diphospho-sugar transferases"/>
    <property type="match status" value="1"/>
</dbReference>
<evidence type="ECO:0000313" key="10">
    <source>
        <dbReference type="Proteomes" id="UP000242224"/>
    </source>
</evidence>
<evidence type="ECO:0000256" key="1">
    <source>
        <dbReference type="ARBA" id="ARBA00004141"/>
    </source>
</evidence>
<keyword evidence="10" id="KW-1185">Reference proteome</keyword>
<dbReference type="InterPro" id="IPR029044">
    <property type="entry name" value="Nucleotide-diphossugar_trans"/>
</dbReference>
<feature type="transmembrane region" description="Helical" evidence="7">
    <location>
        <begin position="410"/>
        <end position="428"/>
    </location>
</feature>
<feature type="transmembrane region" description="Helical" evidence="7">
    <location>
        <begin position="483"/>
        <end position="504"/>
    </location>
</feature>
<dbReference type="Gene3D" id="3.90.550.10">
    <property type="entry name" value="Spore Coat Polysaccharide Biosynthesis Protein SpsA, Chain A"/>
    <property type="match status" value="1"/>
</dbReference>
<keyword evidence="5 7" id="KW-1133">Transmembrane helix</keyword>
<dbReference type="EMBL" id="MPZS01000002">
    <property type="protein sequence ID" value="OOY11907.1"/>
    <property type="molecule type" value="Genomic_DNA"/>
</dbReference>
<reference evidence="9 10" key="1">
    <citation type="submission" date="2016-11" db="EMBL/GenBank/DDBJ databases">
        <title>A multilocus sequence analysis scheme for characterization of bacteria in the genus Thioclava.</title>
        <authorList>
            <person name="Liu Y."/>
            <person name="Shao Z."/>
        </authorList>
    </citation>
    <scope>NUCLEOTIDE SEQUENCE [LARGE SCALE GENOMIC DNA]</scope>
    <source>
        <strain evidence="9 10">11.10-0-13</strain>
    </source>
</reference>
<dbReference type="Proteomes" id="UP000242224">
    <property type="component" value="Unassembled WGS sequence"/>
</dbReference>
<feature type="transmembrane region" description="Helical" evidence="7">
    <location>
        <begin position="375"/>
        <end position="398"/>
    </location>
</feature>
<evidence type="ECO:0000259" key="8">
    <source>
        <dbReference type="Pfam" id="PF13632"/>
    </source>
</evidence>
<dbReference type="PANTHER" id="PTHR43867:SF2">
    <property type="entry name" value="CELLULOSE SYNTHASE CATALYTIC SUBUNIT A [UDP-FORMING]"/>
    <property type="match status" value="1"/>
</dbReference>
<evidence type="ECO:0000256" key="4">
    <source>
        <dbReference type="ARBA" id="ARBA00022692"/>
    </source>
</evidence>
<dbReference type="InterPro" id="IPR001173">
    <property type="entry name" value="Glyco_trans_2-like"/>
</dbReference>
<dbReference type="InterPro" id="IPR003919">
    <property type="entry name" value="Cell_synth_A"/>
</dbReference>
<feature type="transmembrane region" description="Helical" evidence="7">
    <location>
        <begin position="12"/>
        <end position="30"/>
    </location>
</feature>
<evidence type="ECO:0000256" key="7">
    <source>
        <dbReference type="SAM" id="Phobius"/>
    </source>
</evidence>
<dbReference type="PRINTS" id="PR01439">
    <property type="entry name" value="CELLSNTHASEA"/>
</dbReference>
<evidence type="ECO:0000256" key="2">
    <source>
        <dbReference type="ARBA" id="ARBA00022676"/>
    </source>
</evidence>
<comment type="subcellular location">
    <subcellularLocation>
        <location evidence="1">Membrane</location>
        <topology evidence="1">Multi-pass membrane protein</topology>
    </subcellularLocation>
</comment>
<gene>
    <name evidence="9" type="ORF">BMG00_12565</name>
</gene>
<proteinExistence type="predicted"/>
<keyword evidence="3" id="KW-0808">Transferase</keyword>
<sequence>MIPYPQLGEIGSAAVQLILVVGFMVVARGFMDPKRNLHRSVLLGISALLALRYIWWRATQTLAPPGLTLDVAASWSLFALEALTMIGSLSAFLILSRTKARSEEADEHANLSAEEAPLVAILIATYNEDRDILERTIVGAKFLRHHNKMVIVCDDNRRDWLRDLCEAHDVRYMRRPDNEGQKAGNINHALDRLAEEERQPEYVAILDADFVPHRGFISRTLALFHDPAVGLVQTPQHYFNPDPIQQNFGLKSSYPDEQRFFFDQMQPSRDGWGIAFCCGTSSICRWSALREIGGFNTESVTEDFMLTLALQNAGWKTVYLTEPLTEGLAPEGLKEYVTQRARWCLGLMQIARSSLGPFAKSNLRLRDRWSVIDSIFYWTTTFTFRIAAICYPLLYWYFNITVVNAGLSDVLSYFGVYYLWSLMALNMLSRGMVVPLLNDVSQLIAAIPITRAAFTGLLQPYGHPFSVTAKGGDRSRVVIQWRIMAPFLVMFFLTLGGLLIGIIWDRFAYFDAGDGKWVILFWTIYNLFVLAMTCRACVELPRREIHVADEPEHTTFESDGVEYWLWITSLTMDTVRVRGVTFPERTYGMLTIDQISGPIACYVIAKTRDGARLQLLPNEAQREELLVRLHAEGDEPGVSHVHAGALLRDLYGRFLPKYSSED</sequence>
<name>A0ABX3MK10_9RHOB</name>